<evidence type="ECO:0000256" key="1">
    <source>
        <dbReference type="ARBA" id="ARBA00004141"/>
    </source>
</evidence>
<feature type="transmembrane region" description="Helical" evidence="11">
    <location>
        <begin position="784"/>
        <end position="807"/>
    </location>
</feature>
<comment type="subcellular location">
    <subcellularLocation>
        <location evidence="1">Membrane</location>
        <topology evidence="1">Multi-pass membrane protein</topology>
    </subcellularLocation>
</comment>
<dbReference type="CDD" id="cd18579">
    <property type="entry name" value="ABC_6TM_ABCC_D1"/>
    <property type="match status" value="1"/>
</dbReference>
<evidence type="ECO:0000313" key="14">
    <source>
        <dbReference type="EMBL" id="CAD8134705.1"/>
    </source>
</evidence>
<dbReference type="InterPro" id="IPR044726">
    <property type="entry name" value="ABCC_6TM_D2"/>
</dbReference>
<dbReference type="InterPro" id="IPR011527">
    <property type="entry name" value="ABC1_TM_dom"/>
</dbReference>
<dbReference type="FunFam" id="3.40.50.300:FF:000610">
    <property type="entry name" value="Multidrug resistance-associated ABC transporter"/>
    <property type="match status" value="1"/>
</dbReference>
<sequence length="1369" mass="158022">MSEINQQKKHEELELTSQQKDSATNNQMLTVLNDQQDEQQQEQQPLNHQQGQDEPSMVSIPEEEEEMFYPYYHGQNNWFISKLAFLHLTQYQLFLKKHLLDKGHKITQKHLPKLSPWEDLKETVKQSQNTVKQKKNITCGDLVKITFFGQLKWITLTCFFAYFMEAIIRNGISIVMSKVITSAGENEKDNAYGYATLLVFLNLLCVFTRHHGYNLSMVFSSKARMTLINLVYIKLTELSAYSIKEANIGKILNLISGDINYLEFVLIMIFQSSVCFVSIIFGSYILWDRFNGPIGMISLAIIFIAYPIQIVLQSFNSETLKTSKQYQDQRLKLTNELIEGIRLIKMYAWEQAFHKMISIMRKKEYICLLKISFRSVFDRLFSLISQVWSSFVFFVILYYGGYRKTMSVAEMISTIQLLTFFKISCVFMVSYGIQSVIHIKVSFTRMATILNIQNSEMTNLDKIQLKTDNNNQSQNINDRRIQLKNFTSFWTSKVTETTKPVLKNLTIDIQAGEAWAFIGKVGCGKSTLLSAFLFEIPAYRGSFKIDGQEANKGKLVIAYVEQEPFIFPDTIRRNILFGRPYDKVFLVFLYQKVLHASQLETDLSLMKFQDHTEIGERGTTLSGGQKARLSLARALYQQADLYLFDDPLSAVDANVAKNIFHMAIKEFIFDFQVQRNPSKRKPIVILVTHQVQYAVECDKIAILNDGELIAQGSYDDIKQSLYMINDELALQLNNTKEIKKQEFVKPSFQKRVKVRNSVANNLIGKEADQQSLITLKTYFRYYQFWNIIVIICVLCLEAGSEVINNFYQRIISLFEEYQKENDIDTAYYLLGMLTLALFLTNMMKYILNTYSVQSSTQTIHQQMLKSIILAPISYFDVNPSGRIINRFSNDLSLCDNQTNTVSLDVLEIIGNFLFALITLAILQPYFLIMIIFIITIDFYQFSYSKKIISQLKEVELMQRSPLFDFLKKTLGGVIQVRVYEQQDWFRKQFLDISNKCNLNSLTYYYSSRSFGFNLDLVGFIAQTVGIYIFVKLNYDNVAILSQGLLLLTTYNDALQWGLRQLITFETQMNSYNRMFQVIDILPEAPHFTKEDEKHPDFPKDGRVKFENVFMRYRQNCDLVLKGLSFEIQSGEKIGCVGRTGAGKSSILQVIFRMSEIENDQESKLLISDLEIRKLGLHKLRSNIGIIPQSPFLFTGTIRRNLDPFENYTDEQLWKALEQTDLINHVKAFSSGLLTDMSDVNSVFSVGQKQLICLARIILQQRKIIVLDEATANVDMKTDDFIQETLKKKFKDCTLITIAHRLNTIADYDKVMVVSEGQVIEFDTPFNLLANSINSVSVDKSTEFSRLVKNTGDQNSQAIFDIAKQKQIRM</sequence>
<reference evidence="14" key="1">
    <citation type="submission" date="2021-01" db="EMBL/GenBank/DDBJ databases">
        <authorList>
            <consortium name="Genoscope - CEA"/>
            <person name="William W."/>
        </authorList>
    </citation>
    <scope>NUCLEOTIDE SEQUENCE</scope>
</reference>
<keyword evidence="4 11" id="KW-0812">Transmembrane</keyword>
<dbReference type="InterPro" id="IPR017871">
    <property type="entry name" value="ABC_transporter-like_CS"/>
</dbReference>
<dbReference type="GO" id="GO:0016020">
    <property type="term" value="C:membrane"/>
    <property type="evidence" value="ECO:0007669"/>
    <property type="project" value="UniProtKB-SubCell"/>
</dbReference>
<feature type="domain" description="ABC transporter" evidence="12">
    <location>
        <begin position="481"/>
        <end position="730"/>
    </location>
</feature>
<dbReference type="InterPro" id="IPR003593">
    <property type="entry name" value="AAA+_ATPase"/>
</dbReference>
<feature type="domain" description="ABC transmembrane type-1" evidence="13">
    <location>
        <begin position="156"/>
        <end position="421"/>
    </location>
</feature>
<protein>
    <recommendedName>
        <fullName evidence="16">ABC transporter family protein</fullName>
    </recommendedName>
</protein>
<dbReference type="PANTHER" id="PTHR24223">
    <property type="entry name" value="ATP-BINDING CASSETTE SUB-FAMILY C"/>
    <property type="match status" value="1"/>
</dbReference>
<feature type="domain" description="ABC transmembrane type-1" evidence="13">
    <location>
        <begin position="787"/>
        <end position="1066"/>
    </location>
</feature>
<feature type="transmembrane region" description="Helical" evidence="11">
    <location>
        <begin position="827"/>
        <end position="847"/>
    </location>
</feature>
<dbReference type="PROSITE" id="PS50893">
    <property type="entry name" value="ABC_TRANSPORTER_2"/>
    <property type="match status" value="2"/>
</dbReference>
<proteinExistence type="inferred from homology"/>
<evidence type="ECO:0008006" key="16">
    <source>
        <dbReference type="Google" id="ProtNLM"/>
    </source>
</evidence>
<dbReference type="CDD" id="cd03250">
    <property type="entry name" value="ABCC_MRP_domain1"/>
    <property type="match status" value="1"/>
</dbReference>
<comment type="caution">
    <text evidence="14">The sequence shown here is derived from an EMBL/GenBank/DDBJ whole genome shotgun (WGS) entry which is preliminary data.</text>
</comment>
<dbReference type="PANTHER" id="PTHR24223:SF456">
    <property type="entry name" value="MULTIDRUG RESISTANCE-ASSOCIATED PROTEIN LETHAL(2)03659"/>
    <property type="match status" value="1"/>
</dbReference>
<dbReference type="EMBL" id="CAJJDO010000003">
    <property type="protein sequence ID" value="CAD8134705.1"/>
    <property type="molecule type" value="Genomic_DNA"/>
</dbReference>
<dbReference type="GO" id="GO:0005524">
    <property type="term" value="F:ATP binding"/>
    <property type="evidence" value="ECO:0007669"/>
    <property type="project" value="UniProtKB-KW"/>
</dbReference>
<feature type="transmembrane region" description="Helical" evidence="11">
    <location>
        <begin position="411"/>
        <end position="433"/>
    </location>
</feature>
<dbReference type="CDD" id="cd18580">
    <property type="entry name" value="ABC_6TM_ABCC_D2"/>
    <property type="match status" value="1"/>
</dbReference>
<feature type="transmembrane region" description="Helical" evidence="11">
    <location>
        <begin position="380"/>
        <end position="399"/>
    </location>
</feature>
<dbReference type="GO" id="GO:0140359">
    <property type="term" value="F:ABC-type transporter activity"/>
    <property type="evidence" value="ECO:0007669"/>
    <property type="project" value="InterPro"/>
</dbReference>
<organism evidence="14 15">
    <name type="scientific">Paramecium pentaurelia</name>
    <dbReference type="NCBI Taxonomy" id="43138"/>
    <lineage>
        <taxon>Eukaryota</taxon>
        <taxon>Sar</taxon>
        <taxon>Alveolata</taxon>
        <taxon>Ciliophora</taxon>
        <taxon>Intramacronucleata</taxon>
        <taxon>Oligohymenophorea</taxon>
        <taxon>Peniculida</taxon>
        <taxon>Parameciidae</taxon>
        <taxon>Paramecium</taxon>
    </lineage>
</organism>
<evidence type="ECO:0000256" key="11">
    <source>
        <dbReference type="SAM" id="Phobius"/>
    </source>
</evidence>
<dbReference type="Proteomes" id="UP000689195">
    <property type="component" value="Unassembled WGS sequence"/>
</dbReference>
<dbReference type="FunFam" id="1.20.1560.10:FF:000151">
    <property type="entry name" value="Uncharacterized protein"/>
    <property type="match status" value="1"/>
</dbReference>
<keyword evidence="5" id="KW-0677">Repeat</keyword>
<keyword evidence="6" id="KW-0547">Nucleotide-binding</keyword>
<feature type="domain" description="ABC transporter" evidence="12">
    <location>
        <begin position="1103"/>
        <end position="1340"/>
    </location>
</feature>
<feature type="region of interest" description="Disordered" evidence="10">
    <location>
        <begin position="1"/>
        <end position="56"/>
    </location>
</feature>
<dbReference type="PROSITE" id="PS50929">
    <property type="entry name" value="ABC_TM1F"/>
    <property type="match status" value="2"/>
</dbReference>
<gene>
    <name evidence="14" type="ORF">PPENT_87.1.T0030448</name>
</gene>
<feature type="compositionally biased region" description="Polar residues" evidence="10">
    <location>
        <begin position="15"/>
        <end position="30"/>
    </location>
</feature>
<evidence type="ECO:0000256" key="3">
    <source>
        <dbReference type="ARBA" id="ARBA00022448"/>
    </source>
</evidence>
<evidence type="ECO:0000259" key="12">
    <source>
        <dbReference type="PROSITE" id="PS50893"/>
    </source>
</evidence>
<dbReference type="SMART" id="SM00382">
    <property type="entry name" value="AAA"/>
    <property type="match status" value="2"/>
</dbReference>
<evidence type="ECO:0000256" key="6">
    <source>
        <dbReference type="ARBA" id="ARBA00022741"/>
    </source>
</evidence>
<evidence type="ECO:0000256" key="5">
    <source>
        <dbReference type="ARBA" id="ARBA00022737"/>
    </source>
</evidence>
<feature type="transmembrane region" description="Helical" evidence="11">
    <location>
        <begin position="293"/>
        <end position="312"/>
    </location>
</feature>
<dbReference type="InterPro" id="IPR044746">
    <property type="entry name" value="ABCC_6TM_D1"/>
</dbReference>
<feature type="compositionally biased region" description="Basic and acidic residues" evidence="10">
    <location>
        <begin position="1"/>
        <end position="13"/>
    </location>
</feature>
<dbReference type="CDD" id="cd03244">
    <property type="entry name" value="ABCC_MRP_domain2"/>
    <property type="match status" value="1"/>
</dbReference>
<evidence type="ECO:0000256" key="4">
    <source>
        <dbReference type="ARBA" id="ARBA00022692"/>
    </source>
</evidence>
<evidence type="ECO:0000256" key="2">
    <source>
        <dbReference type="ARBA" id="ARBA00009726"/>
    </source>
</evidence>
<keyword evidence="3" id="KW-0813">Transport</keyword>
<dbReference type="InterPro" id="IPR050173">
    <property type="entry name" value="ABC_transporter_C-like"/>
</dbReference>
<dbReference type="Pfam" id="PF00005">
    <property type="entry name" value="ABC_tran"/>
    <property type="match status" value="2"/>
</dbReference>
<feature type="transmembrane region" description="Helical" evidence="11">
    <location>
        <begin position="264"/>
        <end position="287"/>
    </location>
</feature>
<dbReference type="PROSITE" id="PS00211">
    <property type="entry name" value="ABC_TRANSPORTER_1"/>
    <property type="match status" value="2"/>
</dbReference>
<feature type="compositionally biased region" description="Low complexity" evidence="10">
    <location>
        <begin position="41"/>
        <end position="52"/>
    </location>
</feature>
<dbReference type="OrthoDB" id="6500128at2759"/>
<keyword evidence="7" id="KW-0067">ATP-binding</keyword>
<accession>A0A8S1S4Z0</accession>
<evidence type="ECO:0000256" key="8">
    <source>
        <dbReference type="ARBA" id="ARBA00022989"/>
    </source>
</evidence>
<dbReference type="InterPro" id="IPR003439">
    <property type="entry name" value="ABC_transporter-like_ATP-bd"/>
</dbReference>
<dbReference type="GO" id="GO:0016887">
    <property type="term" value="F:ATP hydrolysis activity"/>
    <property type="evidence" value="ECO:0007669"/>
    <property type="project" value="InterPro"/>
</dbReference>
<keyword evidence="8 11" id="KW-1133">Transmembrane helix</keyword>
<comment type="similarity">
    <text evidence="2">Belongs to the ABC transporter superfamily. ABCC family. Conjugate transporter (TC 3.A.1.208) subfamily.</text>
</comment>
<feature type="transmembrane region" description="Helical" evidence="11">
    <location>
        <begin position="153"/>
        <end position="172"/>
    </location>
</feature>
<dbReference type="Pfam" id="PF00664">
    <property type="entry name" value="ABC_membrane"/>
    <property type="match status" value="2"/>
</dbReference>
<evidence type="ECO:0000256" key="10">
    <source>
        <dbReference type="SAM" id="MobiDB-lite"/>
    </source>
</evidence>
<dbReference type="FunFam" id="1.20.1560.10:FF:000140">
    <property type="entry name" value="Uncharacterized protein"/>
    <property type="match status" value="1"/>
</dbReference>
<feature type="transmembrane region" description="Helical" evidence="11">
    <location>
        <begin position="192"/>
        <end position="208"/>
    </location>
</feature>
<name>A0A8S1S4Z0_9CILI</name>
<evidence type="ECO:0000259" key="13">
    <source>
        <dbReference type="PROSITE" id="PS50929"/>
    </source>
</evidence>
<keyword evidence="15" id="KW-1185">Reference proteome</keyword>
<evidence type="ECO:0000256" key="9">
    <source>
        <dbReference type="ARBA" id="ARBA00023136"/>
    </source>
</evidence>
<evidence type="ECO:0000256" key="7">
    <source>
        <dbReference type="ARBA" id="ARBA00022840"/>
    </source>
</evidence>
<evidence type="ECO:0000313" key="15">
    <source>
        <dbReference type="Proteomes" id="UP000689195"/>
    </source>
</evidence>
<dbReference type="FunFam" id="3.40.50.300:FF:002273">
    <property type="entry name" value="Uncharacterized protein"/>
    <property type="match status" value="1"/>
</dbReference>
<feature type="transmembrane region" description="Helical" evidence="11">
    <location>
        <begin position="912"/>
        <end position="936"/>
    </location>
</feature>
<keyword evidence="9 11" id="KW-0472">Membrane</keyword>